<evidence type="ECO:0000256" key="2">
    <source>
        <dbReference type="SAM" id="MobiDB-lite"/>
    </source>
</evidence>
<dbReference type="InterPro" id="IPR047099">
    <property type="entry name" value="Nop5_N_sf"/>
</dbReference>
<reference evidence="4" key="1">
    <citation type="journal article" date="2014" name="Genome Biol. Evol.">
        <title>Pangenome evidence for extensive interdomain horizontal transfer affecting lineage core and shell genes in uncultured planktonic thaumarchaeota and euryarchaeota.</title>
        <authorList>
            <person name="Deschamps P."/>
            <person name="Zivanovic Y."/>
            <person name="Moreira D."/>
            <person name="Rodriguez-Valera F."/>
            <person name="Lopez-Garcia P."/>
        </authorList>
    </citation>
    <scope>NUCLEOTIDE SEQUENCE</scope>
</reference>
<dbReference type="Gene3D" id="1.10.246.90">
    <property type="entry name" value="Nop domain"/>
    <property type="match status" value="1"/>
</dbReference>
<dbReference type="AlphaFoldDB" id="A0A075H4A0"/>
<dbReference type="InterPro" id="IPR029012">
    <property type="entry name" value="Helix_hairpin_bin_sf"/>
</dbReference>
<dbReference type="Gene3D" id="1.10.150.460">
    <property type="match status" value="1"/>
</dbReference>
<name>A0A075H4A0_9ARCH</name>
<comment type="similarity">
    <text evidence="1">Belongs to the NOP5/NOP56 family.</text>
</comment>
<proteinExistence type="inferred from homology"/>
<protein>
    <submittedName>
        <fullName evidence="4">Ribosomal biogenesis protein (NOP56)</fullName>
    </submittedName>
</protein>
<dbReference type="InterPro" id="IPR002687">
    <property type="entry name" value="Nop_dom"/>
</dbReference>
<dbReference type="GO" id="GO:0030515">
    <property type="term" value="F:snoRNA binding"/>
    <property type="evidence" value="ECO:0007669"/>
    <property type="project" value="InterPro"/>
</dbReference>
<dbReference type="InterPro" id="IPR042239">
    <property type="entry name" value="Nop_C"/>
</dbReference>
<dbReference type="PANTHER" id="PTHR10894">
    <property type="entry name" value="NUCLEOLAR PROTEIN 5 NUCLEOLAR PROTEIN NOP5 NOP58"/>
    <property type="match status" value="1"/>
</dbReference>
<gene>
    <name evidence="4" type="primary">NOP56</name>
</gene>
<dbReference type="GO" id="GO:0031428">
    <property type="term" value="C:box C/D methylation guide snoRNP complex"/>
    <property type="evidence" value="ECO:0007669"/>
    <property type="project" value="InterPro"/>
</dbReference>
<dbReference type="EMBL" id="KF900902">
    <property type="protein sequence ID" value="AIF10899.1"/>
    <property type="molecule type" value="Genomic_DNA"/>
</dbReference>
<sequence length="403" mass="45641">MTNKAILTEAGIIIINDKFEVLQSHRFEPDSEISLYSQIKNSNVPEGIKTFFDDSSHEFSDSLEVNDQSLLEILSKIYPDKNFIHKTIDSSNLFPLFVQSGFFSSEEEISNFLQNFSIEYSKQQIRDVSGKEDLQIIEGINSLDELDKAINILMARINEWYGLHFPELENLVKDSNEYFKFVSLGLNRSSITEKDLDSFSFSEKKLDAIFSAAQDSKGGEINSKDLSIISILSDNVINLVKVRDKMLNYISDLMNNVAPNLSAIAGPTIGARLIAKSGGMMKLARLPSSTIQVLGAEKALFRSLKSGSRPPKHGIIFQHDKVHSSPKWQRGKIARSLAAKIAIAARIDVFRGSKEIDIEHSLDERYREIQEKYASPVANRNNYSKKKHKKLRRSMNEKRRRTS</sequence>
<dbReference type="Pfam" id="PF01798">
    <property type="entry name" value="Nop"/>
    <property type="match status" value="1"/>
</dbReference>
<dbReference type="Gene3D" id="1.10.287.660">
    <property type="entry name" value="Helix hairpin bin"/>
    <property type="match status" value="1"/>
</dbReference>
<dbReference type="SMART" id="SM00931">
    <property type="entry name" value="NOSIC"/>
    <property type="match status" value="1"/>
</dbReference>
<evidence type="ECO:0000313" key="4">
    <source>
        <dbReference type="EMBL" id="AIF10899.1"/>
    </source>
</evidence>
<dbReference type="Gene3D" id="3.30.420.220">
    <property type="match status" value="1"/>
</dbReference>
<accession>A0A075H4A0</accession>
<dbReference type="InterPro" id="IPR045056">
    <property type="entry name" value="Nop56/Nop58"/>
</dbReference>
<feature type="region of interest" description="Disordered" evidence="2">
    <location>
        <begin position="376"/>
        <end position="403"/>
    </location>
</feature>
<dbReference type="InterPro" id="IPR012976">
    <property type="entry name" value="NOSIC"/>
</dbReference>
<dbReference type="PROSITE" id="PS51358">
    <property type="entry name" value="NOP"/>
    <property type="match status" value="1"/>
</dbReference>
<dbReference type="InterPro" id="IPR036070">
    <property type="entry name" value="Nop_dom_sf"/>
</dbReference>
<evidence type="ECO:0000256" key="1">
    <source>
        <dbReference type="ARBA" id="ARBA00009211"/>
    </source>
</evidence>
<dbReference type="PANTHER" id="PTHR10894:SF0">
    <property type="entry name" value="NUCLEOLAR PROTEIN 56"/>
    <property type="match status" value="1"/>
</dbReference>
<feature type="compositionally biased region" description="Basic residues" evidence="2">
    <location>
        <begin position="383"/>
        <end position="403"/>
    </location>
</feature>
<dbReference type="SUPFAM" id="SSF89124">
    <property type="entry name" value="Nop domain"/>
    <property type="match status" value="1"/>
</dbReference>
<evidence type="ECO:0000259" key="3">
    <source>
        <dbReference type="PROSITE" id="PS51358"/>
    </source>
</evidence>
<organism evidence="4">
    <name type="scientific">uncultured marine thaumarchaeote KM3_47_C08</name>
    <dbReference type="NCBI Taxonomy" id="1456167"/>
    <lineage>
        <taxon>Archaea</taxon>
        <taxon>Nitrososphaerota</taxon>
        <taxon>environmental samples</taxon>
    </lineage>
</organism>
<feature type="domain" description="Nop" evidence="3">
    <location>
        <begin position="257"/>
        <end position="371"/>
    </location>
</feature>